<keyword evidence="7" id="KW-1185">Reference proteome</keyword>
<evidence type="ECO:0000313" key="6">
    <source>
        <dbReference type="EMBL" id="CAI0646127.1"/>
    </source>
</evidence>
<comment type="caution">
    <text evidence="6">The sequence shown here is derived from an EMBL/GenBank/DDBJ whole genome shotgun (WGS) entry which is preliminary data.</text>
</comment>
<dbReference type="InterPro" id="IPR050613">
    <property type="entry name" value="Sec_Metabolite_Reg"/>
</dbReference>
<evidence type="ECO:0000313" key="7">
    <source>
        <dbReference type="Proteomes" id="UP001152533"/>
    </source>
</evidence>
<keyword evidence="3" id="KW-0539">Nucleus</keyword>
<gene>
    <name evidence="6" type="ORF">CGXH109_LOCUS51993</name>
</gene>
<organism evidence="6 7">
    <name type="scientific">Colletotrichum noveboracense</name>
    <dbReference type="NCBI Taxonomy" id="2664923"/>
    <lineage>
        <taxon>Eukaryota</taxon>
        <taxon>Fungi</taxon>
        <taxon>Dikarya</taxon>
        <taxon>Ascomycota</taxon>
        <taxon>Pezizomycotina</taxon>
        <taxon>Sordariomycetes</taxon>
        <taxon>Hypocreomycetidae</taxon>
        <taxon>Glomerellales</taxon>
        <taxon>Glomerellaceae</taxon>
        <taxon>Colletotrichum</taxon>
        <taxon>Colletotrichum gloeosporioides species complex</taxon>
    </lineage>
</organism>
<keyword evidence="2" id="KW-0479">Metal-binding</keyword>
<evidence type="ECO:0000256" key="1">
    <source>
        <dbReference type="ARBA" id="ARBA00004123"/>
    </source>
</evidence>
<evidence type="ECO:0000259" key="5">
    <source>
        <dbReference type="PROSITE" id="PS50048"/>
    </source>
</evidence>
<dbReference type="Proteomes" id="UP001152533">
    <property type="component" value="Unassembled WGS sequence"/>
</dbReference>
<feature type="region of interest" description="Disordered" evidence="4">
    <location>
        <begin position="76"/>
        <end position="136"/>
    </location>
</feature>
<dbReference type="SMART" id="SM00906">
    <property type="entry name" value="Fungal_trans"/>
    <property type="match status" value="1"/>
</dbReference>
<name>A0A9W4RRE4_9PEZI</name>
<dbReference type="GO" id="GO:0008270">
    <property type="term" value="F:zinc ion binding"/>
    <property type="evidence" value="ECO:0007669"/>
    <property type="project" value="InterPro"/>
</dbReference>
<dbReference type="Pfam" id="PF04082">
    <property type="entry name" value="Fungal_trans"/>
    <property type="match status" value="1"/>
</dbReference>
<dbReference type="Gene3D" id="4.10.240.10">
    <property type="entry name" value="Zn(2)-C6 fungal-type DNA-binding domain"/>
    <property type="match status" value="1"/>
</dbReference>
<evidence type="ECO:0000256" key="3">
    <source>
        <dbReference type="ARBA" id="ARBA00023242"/>
    </source>
</evidence>
<dbReference type="CDD" id="cd00067">
    <property type="entry name" value="GAL4"/>
    <property type="match status" value="1"/>
</dbReference>
<dbReference type="GO" id="GO:0005634">
    <property type="term" value="C:nucleus"/>
    <property type="evidence" value="ECO:0007669"/>
    <property type="project" value="UniProtKB-SubCell"/>
</dbReference>
<feature type="compositionally biased region" description="Low complexity" evidence="4">
    <location>
        <begin position="76"/>
        <end position="112"/>
    </location>
</feature>
<dbReference type="GO" id="GO:0003677">
    <property type="term" value="F:DNA binding"/>
    <property type="evidence" value="ECO:0007669"/>
    <property type="project" value="InterPro"/>
</dbReference>
<dbReference type="SMART" id="SM00066">
    <property type="entry name" value="GAL4"/>
    <property type="match status" value="1"/>
</dbReference>
<dbReference type="PROSITE" id="PS50048">
    <property type="entry name" value="ZN2_CY6_FUNGAL_2"/>
    <property type="match status" value="1"/>
</dbReference>
<sequence>MSTTSSQHKSPRVLACVLCQHRKIKCDRNTPCSNCIKANVTCTPSTPAPARKRRRPNQDLQERLARCEALLKQYATTGSTTPPAGPPTVSSILSPSTQPTPSSTAGPSPSITQLPLPTGTASILDDIGSPATSQWKPAGKVVVEDGSVRFMDSYLWATVHDQLTAMRQIIEAEEEEQSVLGSDAVTPDDNVDLLLNDFAAIDLEDVTPSPVQIFRLWQVFLERVNPITKLIHVPSLQPLVVEAAANHSNVANNAQALLFSIYLVATLTMTEAEARQMLDSSKEDALKKFTAGVKAALTKVNFLKNHDMMTLQSLILYLVSLQGRYNRHAAWVLSGVLIRIAQKMGLHRDGDSLSLTPYETEMRRRLWWQIIMLDTKYAMVSGFCDTLLPWNWDTKTPQNVNDADLFPGSTEPVQPREGPTEMAFCLLLYEVGRFIVENRIPDFEAVVLGAMENESPESQATNLATLAKYRTLVDNLDSKLIALEKKYCDPLAGNIHIVATKIRSMIIDKMRTMMIPMRELPEWGTEIFNVQDNMFRISLMHHEHNVELYEFMENTGFVWFFKLHFQIDVFIVMAGQLYKRPTGRLADRAWKVIDRVYQFHEELWDMSRKENVQLGIYMLRAWRARERSLVQLGMPYETPLAVPRLQDIVPQSNSEVSSAGPSPAQPMKMEVPPRQDQPMDQYLGNFLDTTNFYDLDMWADLGVPNGNMNQQSAANMFGTFGNFGAPPTGRW</sequence>
<proteinExistence type="predicted"/>
<dbReference type="Pfam" id="PF00172">
    <property type="entry name" value="Zn_clus"/>
    <property type="match status" value="1"/>
</dbReference>
<accession>A0A9W4RRE4</accession>
<dbReference type="EMBL" id="CAMGZC010000301">
    <property type="protein sequence ID" value="CAI0646127.1"/>
    <property type="molecule type" value="Genomic_DNA"/>
</dbReference>
<evidence type="ECO:0000256" key="2">
    <source>
        <dbReference type="ARBA" id="ARBA00022723"/>
    </source>
</evidence>
<feature type="domain" description="Zn(2)-C6 fungal-type" evidence="5">
    <location>
        <begin position="15"/>
        <end position="43"/>
    </location>
</feature>
<dbReference type="CDD" id="cd12148">
    <property type="entry name" value="fungal_TF_MHR"/>
    <property type="match status" value="1"/>
</dbReference>
<dbReference type="SUPFAM" id="SSF57701">
    <property type="entry name" value="Zn2/Cys6 DNA-binding domain"/>
    <property type="match status" value="1"/>
</dbReference>
<dbReference type="InterPro" id="IPR036864">
    <property type="entry name" value="Zn2-C6_fun-type_DNA-bd_sf"/>
</dbReference>
<dbReference type="PANTHER" id="PTHR31001">
    <property type="entry name" value="UNCHARACTERIZED TRANSCRIPTIONAL REGULATORY PROTEIN"/>
    <property type="match status" value="1"/>
</dbReference>
<dbReference type="AlphaFoldDB" id="A0A9W4RRE4"/>
<dbReference type="GO" id="GO:0006351">
    <property type="term" value="P:DNA-templated transcription"/>
    <property type="evidence" value="ECO:0007669"/>
    <property type="project" value="InterPro"/>
</dbReference>
<dbReference type="InterPro" id="IPR007219">
    <property type="entry name" value="XnlR_reg_dom"/>
</dbReference>
<comment type="subcellular location">
    <subcellularLocation>
        <location evidence="1">Nucleus</location>
    </subcellularLocation>
</comment>
<dbReference type="GO" id="GO:0000981">
    <property type="term" value="F:DNA-binding transcription factor activity, RNA polymerase II-specific"/>
    <property type="evidence" value="ECO:0007669"/>
    <property type="project" value="InterPro"/>
</dbReference>
<dbReference type="InterPro" id="IPR001138">
    <property type="entry name" value="Zn2Cys6_DnaBD"/>
</dbReference>
<dbReference type="PANTHER" id="PTHR31001:SF85">
    <property type="entry name" value="ZN(II)2CYS6 TRANSCRIPTION FACTOR (EUROFUNG)"/>
    <property type="match status" value="1"/>
</dbReference>
<protein>
    <recommendedName>
        <fullName evidence="5">Zn(2)-C6 fungal-type domain-containing protein</fullName>
    </recommendedName>
</protein>
<reference evidence="6" key="1">
    <citation type="submission" date="2022-08" db="EMBL/GenBank/DDBJ databases">
        <authorList>
            <person name="Giroux E."/>
            <person name="Giroux E."/>
        </authorList>
    </citation>
    <scope>NUCLEOTIDE SEQUENCE</scope>
    <source>
        <strain evidence="6">H1091258</strain>
    </source>
</reference>
<evidence type="ECO:0000256" key="4">
    <source>
        <dbReference type="SAM" id="MobiDB-lite"/>
    </source>
</evidence>